<dbReference type="InterPro" id="IPR027385">
    <property type="entry name" value="Beta-barrel_OMP"/>
</dbReference>
<feature type="domain" description="Outer membrane protein beta-barrel" evidence="3">
    <location>
        <begin position="7"/>
        <end position="173"/>
    </location>
</feature>
<sequence>MKRMIIALIMSSITMPTLASVSDGDVYIFGGGRSGVDLIGFSLGSGYIINEYTSVETSYAYGDNKETADYVLGHTKISRTGHFDAVFGLDANPFLRPYIKLGAAYNKSKRTANEPNNKVTTFRDSEFRPHVATGLQFSAPSLSENIFANLEYNQYIGRHSQFNNWGTVTLGYTF</sequence>
<dbReference type="SUPFAM" id="SSF56925">
    <property type="entry name" value="OMPA-like"/>
    <property type="match status" value="1"/>
</dbReference>
<proteinExistence type="predicted"/>
<name>A0ABY4X1C2_9GAMM</name>
<evidence type="ECO:0000313" key="4">
    <source>
        <dbReference type="EMBL" id="USH05020.1"/>
    </source>
</evidence>
<dbReference type="Pfam" id="PF13505">
    <property type="entry name" value="OMP_b-brl"/>
    <property type="match status" value="1"/>
</dbReference>
<evidence type="ECO:0000313" key="5">
    <source>
        <dbReference type="Proteomes" id="UP001056255"/>
    </source>
</evidence>
<dbReference type="Proteomes" id="UP001056255">
    <property type="component" value="Chromosome II"/>
</dbReference>
<gene>
    <name evidence="4" type="ORF">K6Q96_17470</name>
</gene>
<dbReference type="InterPro" id="IPR011250">
    <property type="entry name" value="OMP/PagP_B-barrel"/>
</dbReference>
<accession>A0ABY4X1C2</accession>
<keyword evidence="5" id="KW-1185">Reference proteome</keyword>
<protein>
    <submittedName>
        <fullName evidence="4">Porin family protein</fullName>
    </submittedName>
</protein>
<keyword evidence="1 2" id="KW-0732">Signal</keyword>
<feature type="signal peptide" evidence="2">
    <location>
        <begin position="1"/>
        <end position="19"/>
    </location>
</feature>
<dbReference type="Gene3D" id="2.40.160.20">
    <property type="match status" value="1"/>
</dbReference>
<evidence type="ECO:0000259" key="3">
    <source>
        <dbReference type="Pfam" id="PF13505"/>
    </source>
</evidence>
<dbReference type="EMBL" id="CP082276">
    <property type="protein sequence ID" value="USH05020.1"/>
    <property type="molecule type" value="Genomic_DNA"/>
</dbReference>
<organism evidence="4 5">
    <name type="scientific">Grimontia kaedaensis</name>
    <dbReference type="NCBI Taxonomy" id="2872157"/>
    <lineage>
        <taxon>Bacteria</taxon>
        <taxon>Pseudomonadati</taxon>
        <taxon>Pseudomonadota</taxon>
        <taxon>Gammaproteobacteria</taxon>
        <taxon>Vibrionales</taxon>
        <taxon>Vibrionaceae</taxon>
        <taxon>Grimontia</taxon>
    </lineage>
</organism>
<feature type="chain" id="PRO_5047312018" evidence="2">
    <location>
        <begin position="20"/>
        <end position="174"/>
    </location>
</feature>
<evidence type="ECO:0000256" key="1">
    <source>
        <dbReference type="ARBA" id="ARBA00022729"/>
    </source>
</evidence>
<evidence type="ECO:0000256" key="2">
    <source>
        <dbReference type="SAM" id="SignalP"/>
    </source>
</evidence>
<reference evidence="4" key="1">
    <citation type="submission" date="2021-08" db="EMBL/GenBank/DDBJ databases">
        <authorList>
            <person name="Sakaguchi M."/>
            <person name="Kikuchi T."/>
            <person name="Urbanczyk H."/>
        </authorList>
    </citation>
    <scope>NUCLEOTIDE SEQUENCE</scope>
    <source>
        <strain evidence="4">020920N</strain>
    </source>
</reference>